<accession>A0A840IQP6</accession>
<proteinExistence type="predicted"/>
<protein>
    <submittedName>
        <fullName evidence="2">Uncharacterized protein</fullName>
    </submittedName>
</protein>
<comment type="caution">
    <text evidence="2">The sequence shown here is derived from an EMBL/GenBank/DDBJ whole genome shotgun (WGS) entry which is preliminary data.</text>
</comment>
<dbReference type="EMBL" id="JACHMG010000001">
    <property type="protein sequence ID" value="MBB4683775.1"/>
    <property type="molecule type" value="Genomic_DNA"/>
</dbReference>
<gene>
    <name evidence="2" type="ORF">BJY18_001260</name>
</gene>
<dbReference type="Proteomes" id="UP000581769">
    <property type="component" value="Unassembled WGS sequence"/>
</dbReference>
<feature type="region of interest" description="Disordered" evidence="1">
    <location>
        <begin position="1"/>
        <end position="23"/>
    </location>
</feature>
<keyword evidence="3" id="KW-1185">Reference proteome</keyword>
<dbReference type="RefSeq" id="WP_184778481.1">
    <property type="nucleotide sequence ID" value="NZ_JACHMG010000001.1"/>
</dbReference>
<reference evidence="2 3" key="1">
    <citation type="submission" date="2020-08" db="EMBL/GenBank/DDBJ databases">
        <title>Sequencing the genomes of 1000 actinobacteria strains.</title>
        <authorList>
            <person name="Klenk H.-P."/>
        </authorList>
    </citation>
    <scope>NUCLEOTIDE SEQUENCE [LARGE SCALE GENOMIC DNA]</scope>
    <source>
        <strain evidence="2 3">DSM 45859</strain>
    </source>
</reference>
<name>A0A840IQP6_9PSEU</name>
<sequence>MATIPPGQGRPTGPELAVPPPLPFDPELATALAELVDAGPVVPSLTPDMIPPIRSTAVRSVRLTPGRLGRDGRFEVAELPVPGRGVAPEVRVLICRPAGAA</sequence>
<evidence type="ECO:0000313" key="2">
    <source>
        <dbReference type="EMBL" id="MBB4683775.1"/>
    </source>
</evidence>
<dbReference type="AlphaFoldDB" id="A0A840IQP6"/>
<organism evidence="2 3">
    <name type="scientific">Amycolatopsis jiangsuensis</name>
    <dbReference type="NCBI Taxonomy" id="1181879"/>
    <lineage>
        <taxon>Bacteria</taxon>
        <taxon>Bacillati</taxon>
        <taxon>Actinomycetota</taxon>
        <taxon>Actinomycetes</taxon>
        <taxon>Pseudonocardiales</taxon>
        <taxon>Pseudonocardiaceae</taxon>
        <taxon>Amycolatopsis</taxon>
    </lineage>
</organism>
<evidence type="ECO:0000313" key="3">
    <source>
        <dbReference type="Proteomes" id="UP000581769"/>
    </source>
</evidence>
<evidence type="ECO:0000256" key="1">
    <source>
        <dbReference type="SAM" id="MobiDB-lite"/>
    </source>
</evidence>